<gene>
    <name evidence="6" type="ORF">TBRA_LOCUS11952</name>
</gene>
<comment type="cofactor">
    <cofactor evidence="1">
        <name>Zn(2+)</name>
        <dbReference type="ChEBI" id="CHEBI:29105"/>
    </cofactor>
</comment>
<dbReference type="AlphaFoldDB" id="A0A6H5IS96"/>
<dbReference type="PANTHER" id="PTHR11409:SF39">
    <property type="entry name" value="ADENOSINE DEAMINASE 2"/>
    <property type="match status" value="1"/>
</dbReference>
<proteinExistence type="predicted"/>
<dbReference type="GO" id="GO:0004000">
    <property type="term" value="F:adenosine deaminase activity"/>
    <property type="evidence" value="ECO:0007669"/>
    <property type="project" value="TreeGrafter"/>
</dbReference>
<dbReference type="GO" id="GO:0046103">
    <property type="term" value="P:inosine biosynthetic process"/>
    <property type="evidence" value="ECO:0007669"/>
    <property type="project" value="TreeGrafter"/>
</dbReference>
<dbReference type="GO" id="GO:0005615">
    <property type="term" value="C:extracellular space"/>
    <property type="evidence" value="ECO:0007669"/>
    <property type="project" value="TreeGrafter"/>
</dbReference>
<reference evidence="6 7" key="1">
    <citation type="submission" date="2020-02" db="EMBL/GenBank/DDBJ databases">
        <authorList>
            <person name="Ferguson B K."/>
        </authorList>
    </citation>
    <scope>NUCLEOTIDE SEQUENCE [LARGE SCALE GENOMIC DNA]</scope>
</reference>
<dbReference type="EMBL" id="CADCXV010001011">
    <property type="protein sequence ID" value="CAB0040224.1"/>
    <property type="molecule type" value="Genomic_DNA"/>
</dbReference>
<name>A0A6H5IS96_9HYME</name>
<feature type="region of interest" description="Disordered" evidence="4">
    <location>
        <begin position="185"/>
        <end position="204"/>
    </location>
</feature>
<dbReference type="Gene3D" id="3.20.20.140">
    <property type="entry name" value="Metal-dependent hydrolases"/>
    <property type="match status" value="1"/>
</dbReference>
<dbReference type="GO" id="GO:0046872">
    <property type="term" value="F:metal ion binding"/>
    <property type="evidence" value="ECO:0007669"/>
    <property type="project" value="UniProtKB-KW"/>
</dbReference>
<dbReference type="InterPro" id="IPR001365">
    <property type="entry name" value="A_deaminase_dom"/>
</dbReference>
<dbReference type="Pfam" id="PF00962">
    <property type="entry name" value="A_deaminase"/>
    <property type="match status" value="1"/>
</dbReference>
<evidence type="ECO:0000259" key="5">
    <source>
        <dbReference type="Pfam" id="PF00962"/>
    </source>
</evidence>
<accession>A0A6H5IS96</accession>
<evidence type="ECO:0000313" key="6">
    <source>
        <dbReference type="EMBL" id="CAB0040224.1"/>
    </source>
</evidence>
<evidence type="ECO:0000313" key="7">
    <source>
        <dbReference type="Proteomes" id="UP000479190"/>
    </source>
</evidence>
<keyword evidence="7" id="KW-1185">Reference proteome</keyword>
<evidence type="ECO:0000256" key="1">
    <source>
        <dbReference type="ARBA" id="ARBA00001947"/>
    </source>
</evidence>
<dbReference type="InterPro" id="IPR006330">
    <property type="entry name" value="Ado/ade_deaminase"/>
</dbReference>
<dbReference type="OrthoDB" id="7202371at2759"/>
<sequence length="466" mass="52709">MKLEYCNFSIVGQIIKKRRKEILKDCRYSRNSMPLNCAYSCASINSNERYKCLSLLSLKKFRRPVPVRSALNDHDSLGCEPTDHDRLGLRAVGIYRSGFAFLFSGARPPALLSRCDDWVPTIEERRRAEPNLDEEIKRHLMLLSSRNDDINHVWKDFSKLFPAVGGLAIYKAGVREIYVRSHAGASRRQSHVHGAQKFSLSSVRSRRHAAHAGGNRENIDESCQTLLREQSVLLGNQAHNLPVEECPAGRGEAEIEQFKRWKAEISGADHRFRSGRPGGHASLVAGLQGGARGHQGRDQLLFPRRRDQLVRQAAGSQSLRRHRSQYQEDWSWLRPDQASEINGDRVKEKKIVVEVSPISNQVLKLVGDMRNHPAAHFFATNLPVVITSDDPSLWGAKGLSFDFYEAFVGIMSSEADLRALKQLALNSIKYSSLDKREKSKAFKIFKQTWMYFVTELPKSSLCVKAA</sequence>
<evidence type="ECO:0000256" key="2">
    <source>
        <dbReference type="ARBA" id="ARBA00022723"/>
    </source>
</evidence>
<keyword evidence="2" id="KW-0479">Metal-binding</keyword>
<protein>
    <recommendedName>
        <fullName evidence="5">Adenosine deaminase domain-containing protein</fullName>
    </recommendedName>
</protein>
<feature type="domain" description="Adenosine deaminase" evidence="5">
    <location>
        <begin position="344"/>
        <end position="440"/>
    </location>
</feature>
<evidence type="ECO:0000256" key="3">
    <source>
        <dbReference type="ARBA" id="ARBA00022801"/>
    </source>
</evidence>
<dbReference type="InterPro" id="IPR032466">
    <property type="entry name" value="Metal_Hydrolase"/>
</dbReference>
<dbReference type="Proteomes" id="UP000479190">
    <property type="component" value="Unassembled WGS sequence"/>
</dbReference>
<dbReference type="PANTHER" id="PTHR11409">
    <property type="entry name" value="ADENOSINE DEAMINASE"/>
    <property type="match status" value="1"/>
</dbReference>
<organism evidence="6 7">
    <name type="scientific">Trichogramma brassicae</name>
    <dbReference type="NCBI Taxonomy" id="86971"/>
    <lineage>
        <taxon>Eukaryota</taxon>
        <taxon>Metazoa</taxon>
        <taxon>Ecdysozoa</taxon>
        <taxon>Arthropoda</taxon>
        <taxon>Hexapoda</taxon>
        <taxon>Insecta</taxon>
        <taxon>Pterygota</taxon>
        <taxon>Neoptera</taxon>
        <taxon>Endopterygota</taxon>
        <taxon>Hymenoptera</taxon>
        <taxon>Apocrita</taxon>
        <taxon>Proctotrupomorpha</taxon>
        <taxon>Chalcidoidea</taxon>
        <taxon>Trichogrammatidae</taxon>
        <taxon>Trichogramma</taxon>
    </lineage>
</organism>
<dbReference type="GO" id="GO:0006154">
    <property type="term" value="P:adenosine catabolic process"/>
    <property type="evidence" value="ECO:0007669"/>
    <property type="project" value="TreeGrafter"/>
</dbReference>
<keyword evidence="3" id="KW-0378">Hydrolase</keyword>
<dbReference type="SUPFAM" id="SSF51556">
    <property type="entry name" value="Metallo-dependent hydrolases"/>
    <property type="match status" value="1"/>
</dbReference>
<evidence type="ECO:0000256" key="4">
    <source>
        <dbReference type="SAM" id="MobiDB-lite"/>
    </source>
</evidence>